<gene>
    <name evidence="1" type="ORF">E2C01_062026</name>
</gene>
<protein>
    <submittedName>
        <fullName evidence="1">Uncharacterized protein</fullName>
    </submittedName>
</protein>
<keyword evidence="2" id="KW-1185">Reference proteome</keyword>
<proteinExistence type="predicted"/>
<accession>A0A5B7H6U4</accession>
<dbReference type="EMBL" id="VSRR010026847">
    <property type="protein sequence ID" value="MPC67840.1"/>
    <property type="molecule type" value="Genomic_DNA"/>
</dbReference>
<name>A0A5B7H6U4_PORTR</name>
<dbReference type="Proteomes" id="UP000324222">
    <property type="component" value="Unassembled WGS sequence"/>
</dbReference>
<sequence length="69" mass="7976">MEWRHGEMEWRGGTQRGVTQRWTGVVELMRHEFAAASYLWSGGRPKKLMATTTMAGMNDPQHDKKKTNI</sequence>
<evidence type="ECO:0000313" key="1">
    <source>
        <dbReference type="EMBL" id="MPC67840.1"/>
    </source>
</evidence>
<organism evidence="1 2">
    <name type="scientific">Portunus trituberculatus</name>
    <name type="common">Swimming crab</name>
    <name type="synonym">Neptunus trituberculatus</name>
    <dbReference type="NCBI Taxonomy" id="210409"/>
    <lineage>
        <taxon>Eukaryota</taxon>
        <taxon>Metazoa</taxon>
        <taxon>Ecdysozoa</taxon>
        <taxon>Arthropoda</taxon>
        <taxon>Crustacea</taxon>
        <taxon>Multicrustacea</taxon>
        <taxon>Malacostraca</taxon>
        <taxon>Eumalacostraca</taxon>
        <taxon>Eucarida</taxon>
        <taxon>Decapoda</taxon>
        <taxon>Pleocyemata</taxon>
        <taxon>Brachyura</taxon>
        <taxon>Eubrachyura</taxon>
        <taxon>Portunoidea</taxon>
        <taxon>Portunidae</taxon>
        <taxon>Portuninae</taxon>
        <taxon>Portunus</taxon>
    </lineage>
</organism>
<reference evidence="1 2" key="1">
    <citation type="submission" date="2019-05" db="EMBL/GenBank/DDBJ databases">
        <title>Another draft genome of Portunus trituberculatus and its Hox gene families provides insights of decapod evolution.</title>
        <authorList>
            <person name="Jeong J.-H."/>
            <person name="Song I."/>
            <person name="Kim S."/>
            <person name="Choi T."/>
            <person name="Kim D."/>
            <person name="Ryu S."/>
            <person name="Kim W."/>
        </authorList>
    </citation>
    <scope>NUCLEOTIDE SEQUENCE [LARGE SCALE GENOMIC DNA]</scope>
    <source>
        <tissue evidence="1">Muscle</tissue>
    </source>
</reference>
<comment type="caution">
    <text evidence="1">The sequence shown here is derived from an EMBL/GenBank/DDBJ whole genome shotgun (WGS) entry which is preliminary data.</text>
</comment>
<evidence type="ECO:0000313" key="2">
    <source>
        <dbReference type="Proteomes" id="UP000324222"/>
    </source>
</evidence>
<dbReference type="AlphaFoldDB" id="A0A5B7H6U4"/>